<dbReference type="KEGG" id="dtx:ATSB10_06980"/>
<feature type="transmembrane region" description="Helical" evidence="1">
    <location>
        <begin position="68"/>
        <end position="84"/>
    </location>
</feature>
<dbReference type="Proteomes" id="UP000077255">
    <property type="component" value="Chromosome"/>
</dbReference>
<keyword evidence="1" id="KW-1133">Transmembrane helix</keyword>
<dbReference type="PATRIC" id="fig|445710.3.peg.693"/>
<reference evidence="2 3" key="1">
    <citation type="submission" date="2016-02" db="EMBL/GenBank/DDBJ databases">
        <title>Complete genome sequencing and analysis of ATSB10, Dyella thiooxydans isolated from rhizosphere soil of sunflower (Helianthus annuus L.).</title>
        <authorList>
            <person name="Lee Y."/>
            <person name="Hwangbo K."/>
            <person name="Chung H."/>
            <person name="Yoo J."/>
            <person name="Kim K.Y."/>
            <person name="Sa T.M."/>
            <person name="Um Y."/>
            <person name="Madhaiyan M."/>
        </authorList>
    </citation>
    <scope>NUCLEOTIDE SEQUENCE [LARGE SCALE GENOMIC DNA]</scope>
    <source>
        <strain evidence="2 3">ATSB10</strain>
    </source>
</reference>
<feature type="transmembrane region" description="Helical" evidence="1">
    <location>
        <begin position="90"/>
        <end position="111"/>
    </location>
</feature>
<feature type="transmembrane region" description="Helical" evidence="1">
    <location>
        <begin position="39"/>
        <end position="56"/>
    </location>
</feature>
<dbReference type="AlphaFoldDB" id="A0A160MZI5"/>
<gene>
    <name evidence="2" type="ORF">ATSB10_06980</name>
</gene>
<keyword evidence="1" id="KW-0812">Transmembrane</keyword>
<name>A0A160MZI5_9GAMM</name>
<dbReference type="RefSeq" id="WP_063670472.1">
    <property type="nucleotide sequence ID" value="NZ_CP014841.1"/>
</dbReference>
<evidence type="ECO:0000313" key="3">
    <source>
        <dbReference type="Proteomes" id="UP000077255"/>
    </source>
</evidence>
<feature type="transmembrane region" description="Helical" evidence="1">
    <location>
        <begin position="12"/>
        <end position="33"/>
    </location>
</feature>
<evidence type="ECO:0000313" key="2">
    <source>
        <dbReference type="EMBL" id="AND68152.1"/>
    </source>
</evidence>
<keyword evidence="3" id="KW-1185">Reference proteome</keyword>
<evidence type="ECO:0000256" key="1">
    <source>
        <dbReference type="SAM" id="Phobius"/>
    </source>
</evidence>
<accession>A0A160MZI5</accession>
<sequence>MKERLFLRWKLMFVAVALLFQLPFLFRLIVPMARAVGDNYHFVFVLLAVYSLWLLVRRWKLLTWFERVLVTLTIPALLVEAIFVDEFHLVVSLPGVVLGGVLLLTMLRTPYVVKSKAYRIRDGRDFYESEAIKATIDRAKGMVFIQRKASSITAPIGKLAVSRKRDKSTLIYDYKEADQIITNPVTDLTGRVQGTPTPVFNPTYGQPHRLDGGTAERLGTSLVLKGRTMTAVKTTDYGRSDWFMRNVDIPGSDVSFGLSDPDDTRFARWVKRHRKCFSEPKYLKDIANA</sequence>
<dbReference type="EMBL" id="CP014841">
    <property type="protein sequence ID" value="AND68152.1"/>
    <property type="molecule type" value="Genomic_DNA"/>
</dbReference>
<protein>
    <submittedName>
        <fullName evidence="2">Uncharacterized protein</fullName>
    </submittedName>
</protein>
<organism evidence="2 3">
    <name type="scientific">Dyella thiooxydans</name>
    <dbReference type="NCBI Taxonomy" id="445710"/>
    <lineage>
        <taxon>Bacteria</taxon>
        <taxon>Pseudomonadati</taxon>
        <taxon>Pseudomonadota</taxon>
        <taxon>Gammaproteobacteria</taxon>
        <taxon>Lysobacterales</taxon>
        <taxon>Rhodanobacteraceae</taxon>
        <taxon>Dyella</taxon>
    </lineage>
</organism>
<keyword evidence="1" id="KW-0472">Membrane</keyword>
<proteinExistence type="predicted"/>